<evidence type="ECO:0000313" key="9">
    <source>
        <dbReference type="EMBL" id="MBU3874947.1"/>
    </source>
</evidence>
<feature type="transmembrane region" description="Helical" evidence="8">
    <location>
        <begin position="52"/>
        <end position="81"/>
    </location>
</feature>
<proteinExistence type="predicted"/>
<evidence type="ECO:0000256" key="3">
    <source>
        <dbReference type="ARBA" id="ARBA00022475"/>
    </source>
</evidence>
<dbReference type="PANTHER" id="PTHR32196">
    <property type="entry name" value="ABC TRANSPORTER PERMEASE PROTEIN YPHD-RELATED-RELATED"/>
    <property type="match status" value="1"/>
</dbReference>
<evidence type="ECO:0000313" key="10">
    <source>
        <dbReference type="Proteomes" id="UP000723714"/>
    </source>
</evidence>
<evidence type="ECO:0000256" key="5">
    <source>
        <dbReference type="ARBA" id="ARBA00022692"/>
    </source>
</evidence>
<feature type="transmembrane region" description="Helical" evidence="8">
    <location>
        <begin position="165"/>
        <end position="186"/>
    </location>
</feature>
<accession>A0ABS6D140</accession>
<feature type="transmembrane region" description="Helical" evidence="8">
    <location>
        <begin position="20"/>
        <end position="40"/>
    </location>
</feature>
<dbReference type="Proteomes" id="UP000723714">
    <property type="component" value="Unassembled WGS sequence"/>
</dbReference>
<keyword evidence="7 8" id="KW-0472">Membrane</keyword>
<keyword evidence="3" id="KW-1003">Cell membrane</keyword>
<evidence type="ECO:0000256" key="2">
    <source>
        <dbReference type="ARBA" id="ARBA00022448"/>
    </source>
</evidence>
<reference evidence="9 10" key="1">
    <citation type="submission" date="2021-06" db="EMBL/GenBank/DDBJ databases">
        <title>Faecalicatena sp. nov. isolated from porcine feces.</title>
        <authorList>
            <person name="Oh B.S."/>
            <person name="Lee J.H."/>
        </authorList>
    </citation>
    <scope>NUCLEOTIDE SEQUENCE [LARGE SCALE GENOMIC DNA]</scope>
    <source>
        <strain evidence="9 10">AGMB00832</strain>
    </source>
</reference>
<dbReference type="CDD" id="cd06579">
    <property type="entry name" value="TM_PBP1_transp_AraH_like"/>
    <property type="match status" value="1"/>
</dbReference>
<evidence type="ECO:0000256" key="6">
    <source>
        <dbReference type="ARBA" id="ARBA00022989"/>
    </source>
</evidence>
<keyword evidence="10" id="KW-1185">Reference proteome</keyword>
<dbReference type="EMBL" id="JABACJ020000002">
    <property type="protein sequence ID" value="MBU3874947.1"/>
    <property type="molecule type" value="Genomic_DNA"/>
</dbReference>
<keyword evidence="4" id="KW-0997">Cell inner membrane</keyword>
<keyword evidence="2" id="KW-0813">Transport</keyword>
<name>A0ABS6D140_9FIRM</name>
<comment type="caution">
    <text evidence="9">The sequence shown here is derived from an EMBL/GenBank/DDBJ whole genome shotgun (WGS) entry which is preliminary data.</text>
</comment>
<comment type="subcellular location">
    <subcellularLocation>
        <location evidence="1">Cell membrane</location>
        <topology evidence="1">Multi-pass membrane protein</topology>
    </subcellularLocation>
</comment>
<evidence type="ECO:0000256" key="4">
    <source>
        <dbReference type="ARBA" id="ARBA00022519"/>
    </source>
</evidence>
<dbReference type="Pfam" id="PF02653">
    <property type="entry name" value="BPD_transp_2"/>
    <property type="match status" value="1"/>
</dbReference>
<keyword evidence="5 8" id="KW-0812">Transmembrane</keyword>
<evidence type="ECO:0000256" key="7">
    <source>
        <dbReference type="ARBA" id="ARBA00023136"/>
    </source>
</evidence>
<evidence type="ECO:0000256" key="1">
    <source>
        <dbReference type="ARBA" id="ARBA00004651"/>
    </source>
</evidence>
<gene>
    <name evidence="9" type="ORF">HGO97_003855</name>
</gene>
<feature type="transmembrane region" description="Helical" evidence="8">
    <location>
        <begin position="93"/>
        <end position="120"/>
    </location>
</feature>
<protein>
    <submittedName>
        <fullName evidence="9">ABC transporter permease</fullName>
    </submittedName>
</protein>
<feature type="transmembrane region" description="Helical" evidence="8">
    <location>
        <begin position="276"/>
        <end position="295"/>
    </location>
</feature>
<evidence type="ECO:0000256" key="8">
    <source>
        <dbReference type="SAM" id="Phobius"/>
    </source>
</evidence>
<sequence>MAQEKSKSNFSVKNFILKNNTYLILLVLFIVCSVVSRDFLTLSNLVNICQQYASTVIVSIGMLFVILTGGIDLSVGSIVAIGSVLSAYSLNSWGWGVVPACLISLLVGTACGTFTGFLVARTDMAPFVASLAMMTMARGIAYMISNGSPIMTPVNSISVLGTAKIFSWLTWLAVIAVIIVVAAWFVTNYLSFGRITIAIGSNEEAVHLAGINTMPIKMATYAISGFCSAIGGIIACSRTGIGSPAVGNGLELDCIAACVIGGASLSGGVGSPVKTVVGVLVLALIGNIMNLLAVPSYPQDVIKGIIIIFAVLLQRVTNKTTN</sequence>
<dbReference type="InterPro" id="IPR001851">
    <property type="entry name" value="ABC_transp_permease"/>
</dbReference>
<keyword evidence="6 8" id="KW-1133">Transmembrane helix</keyword>
<dbReference type="PANTHER" id="PTHR32196:SF21">
    <property type="entry name" value="ABC TRANSPORTER PERMEASE PROTEIN YPHD-RELATED"/>
    <property type="match status" value="1"/>
</dbReference>
<organism evidence="9 10">
    <name type="scientific">Faecalicatena faecalis</name>
    <dbReference type="NCBI Taxonomy" id="2726362"/>
    <lineage>
        <taxon>Bacteria</taxon>
        <taxon>Bacillati</taxon>
        <taxon>Bacillota</taxon>
        <taxon>Clostridia</taxon>
        <taxon>Lachnospirales</taxon>
        <taxon>Lachnospiraceae</taxon>
        <taxon>Faecalicatena</taxon>
    </lineage>
</organism>
<feature type="transmembrane region" description="Helical" evidence="8">
    <location>
        <begin position="127"/>
        <end position="145"/>
    </location>
</feature>
<dbReference type="RefSeq" id="WP_216239622.1">
    <property type="nucleotide sequence ID" value="NZ_JABACJ020000002.1"/>
</dbReference>